<accession>A0A6S6TDF3</accession>
<evidence type="ECO:0000313" key="3">
    <source>
        <dbReference type="EMBL" id="CAA6817225.1"/>
    </source>
</evidence>
<name>A0A6S6TDF3_9BACT</name>
<feature type="domain" description="Rhodanese" evidence="2">
    <location>
        <begin position="30"/>
        <end position="129"/>
    </location>
</feature>
<dbReference type="PROSITE" id="PS50206">
    <property type="entry name" value="RHODANESE_3"/>
    <property type="match status" value="1"/>
</dbReference>
<dbReference type="InterPro" id="IPR001763">
    <property type="entry name" value="Rhodanese-like_dom"/>
</dbReference>
<dbReference type="EMBL" id="CACVAP010000086">
    <property type="protein sequence ID" value="CAA6817225.1"/>
    <property type="molecule type" value="Genomic_DNA"/>
</dbReference>
<organism evidence="3">
    <name type="scientific">uncultured Sulfurovum sp</name>
    <dbReference type="NCBI Taxonomy" id="269237"/>
    <lineage>
        <taxon>Bacteria</taxon>
        <taxon>Pseudomonadati</taxon>
        <taxon>Campylobacterota</taxon>
        <taxon>Epsilonproteobacteria</taxon>
        <taxon>Campylobacterales</taxon>
        <taxon>Sulfurovaceae</taxon>
        <taxon>Sulfurovum</taxon>
        <taxon>environmental samples</taxon>
    </lineage>
</organism>
<dbReference type="InterPro" id="IPR036873">
    <property type="entry name" value="Rhodanese-like_dom_sf"/>
</dbReference>
<evidence type="ECO:0000259" key="2">
    <source>
        <dbReference type="PROSITE" id="PS50206"/>
    </source>
</evidence>
<dbReference type="AlphaFoldDB" id="A0A6S6TDF3"/>
<protein>
    <recommendedName>
        <fullName evidence="2">Rhodanese domain-containing protein</fullName>
    </recommendedName>
</protein>
<sequence length="164" mass="18723">MKKTLLSLLLMASALMAEVSNVEVSTEFVEANKIKIIDIRTEGEWKKMGIIPTAHLLTFFDEGQSYEPRFFLKDLDEIVDKDEQFAIISNTASRTKLVSNYLGNKHNYNVVNLIGGMEKLIEDGYEVEVYDPDKELVLEEEIEQVESEESNISIDDTTEKLIIK</sequence>
<gene>
    <name evidence="3" type="ORF">HELGO_WM1316</name>
</gene>
<dbReference type="SUPFAM" id="SSF52821">
    <property type="entry name" value="Rhodanese/Cell cycle control phosphatase"/>
    <property type="match status" value="1"/>
</dbReference>
<proteinExistence type="predicted"/>
<dbReference type="Gene3D" id="3.40.250.10">
    <property type="entry name" value="Rhodanese-like domain"/>
    <property type="match status" value="1"/>
</dbReference>
<feature type="signal peptide" evidence="1">
    <location>
        <begin position="1"/>
        <end position="17"/>
    </location>
</feature>
<dbReference type="CDD" id="cd00158">
    <property type="entry name" value="RHOD"/>
    <property type="match status" value="1"/>
</dbReference>
<feature type="chain" id="PRO_5028221577" description="Rhodanese domain-containing protein" evidence="1">
    <location>
        <begin position="18"/>
        <end position="164"/>
    </location>
</feature>
<reference evidence="3" key="1">
    <citation type="submission" date="2020-01" db="EMBL/GenBank/DDBJ databases">
        <authorList>
            <person name="Meier V. D."/>
            <person name="Meier V D."/>
        </authorList>
    </citation>
    <scope>NUCLEOTIDE SEQUENCE</scope>
    <source>
        <strain evidence="3">HLG_WM_MAG_06</strain>
    </source>
</reference>
<keyword evidence="1" id="KW-0732">Signal</keyword>
<dbReference type="Pfam" id="PF00581">
    <property type="entry name" value="Rhodanese"/>
    <property type="match status" value="1"/>
</dbReference>
<evidence type="ECO:0000256" key="1">
    <source>
        <dbReference type="SAM" id="SignalP"/>
    </source>
</evidence>